<proteinExistence type="predicted"/>
<organism evidence="1 2">
    <name type="scientific">Caenorhabditis tropicalis</name>
    <dbReference type="NCBI Taxonomy" id="1561998"/>
    <lineage>
        <taxon>Eukaryota</taxon>
        <taxon>Metazoa</taxon>
        <taxon>Ecdysozoa</taxon>
        <taxon>Nematoda</taxon>
        <taxon>Chromadorea</taxon>
        <taxon>Rhabditida</taxon>
        <taxon>Rhabditina</taxon>
        <taxon>Rhabditomorpha</taxon>
        <taxon>Rhabditoidea</taxon>
        <taxon>Rhabditidae</taxon>
        <taxon>Peloderinae</taxon>
        <taxon>Caenorhabditis</taxon>
    </lineage>
</organism>
<sequence length="464" mass="54160">MNSKPLSYDCWKSIISHVDPNKRLLLSLQCPSIRSQEKSIPLKIDWLVLHDHRIEVDEAVYEFAIYQMDCSHEKLPYRVNGQNELNHRNICDVDCFGIPDYITKAGGMLPGGRFQNNLFGERDSENIESNEGRIEKLKQRLSVEKERYNQVLEFCPKNDVTETPKTIEDNYQRFRTCTFTVSERIYTNGELELLKNENSRNLAISFLKERIDLMEKTLLPFYNKEKNICPRFEVHVIKFVGDSNTVVKRVKYTGDFHNTIRSIWELMFSRRHALVLHHFYFNLSCSIPMPRELKMKTVELRLEGKVTPSSMTSIIDLSSSPLKELVLVSDNYEPGDADPEFVKTSKYLEIIGRPDRILPLISNLVHQAVEINFFANRSLRDEDFVVLIRSWVETNKPVGTCLTFTNFESEEEDIIQAFNFVCEQIEGAFAVNRLLTIPMRNYKELQVRYHFEEEELKMAVVSLT</sequence>
<dbReference type="WBParaSite" id="Csp11.Scaffold629.g10004.t1">
    <property type="protein sequence ID" value="Csp11.Scaffold629.g10004.t1"/>
    <property type="gene ID" value="Csp11.Scaffold629.g10004"/>
</dbReference>
<dbReference type="PANTHER" id="PTHR31379">
    <property type="entry name" value="F-BOX C PROTEIN-RELATED-RELATED"/>
    <property type="match status" value="1"/>
</dbReference>
<evidence type="ECO:0000313" key="2">
    <source>
        <dbReference type="WBParaSite" id="Csp11.Scaffold629.g10004.t1"/>
    </source>
</evidence>
<dbReference type="PANTHER" id="PTHR31379:SF1">
    <property type="entry name" value="F-BOX C PROTEIN-RELATED"/>
    <property type="match status" value="1"/>
</dbReference>
<dbReference type="InterPro" id="IPR021942">
    <property type="entry name" value="DUF3557"/>
</dbReference>
<reference evidence="2" key="1">
    <citation type="submission" date="2016-11" db="UniProtKB">
        <authorList>
            <consortium name="WormBaseParasite"/>
        </authorList>
    </citation>
    <scope>IDENTIFICATION</scope>
</reference>
<evidence type="ECO:0000313" key="1">
    <source>
        <dbReference type="Proteomes" id="UP000095282"/>
    </source>
</evidence>
<name>A0A1I7TMV0_9PELO</name>
<dbReference type="AlphaFoldDB" id="A0A1I7TMV0"/>
<dbReference type="Proteomes" id="UP000095282">
    <property type="component" value="Unplaced"/>
</dbReference>
<dbReference type="Pfam" id="PF12078">
    <property type="entry name" value="DUF3557"/>
    <property type="match status" value="1"/>
</dbReference>
<accession>A0A1I7TMV0</accession>
<keyword evidence="1" id="KW-1185">Reference proteome</keyword>
<protein>
    <submittedName>
        <fullName evidence="2">F-box domain-containing protein</fullName>
    </submittedName>
</protein>